<feature type="domain" description="4Fe-4S ferredoxin-type" evidence="5">
    <location>
        <begin position="33"/>
        <end position="62"/>
    </location>
</feature>
<dbReference type="Pfam" id="PF13187">
    <property type="entry name" value="Fer4_9"/>
    <property type="match status" value="1"/>
</dbReference>
<gene>
    <name evidence="6" type="ORF">QUW28_09945</name>
</gene>
<dbReference type="Proteomes" id="UP001529421">
    <property type="component" value="Unassembled WGS sequence"/>
</dbReference>
<dbReference type="SUPFAM" id="SSF54862">
    <property type="entry name" value="4Fe-4S ferredoxins"/>
    <property type="match status" value="1"/>
</dbReference>
<proteinExistence type="predicted"/>
<evidence type="ECO:0000256" key="2">
    <source>
        <dbReference type="ARBA" id="ARBA00022723"/>
    </source>
</evidence>
<dbReference type="InterPro" id="IPR050572">
    <property type="entry name" value="Fe-S_Ferredoxin"/>
</dbReference>
<keyword evidence="7" id="KW-1185">Reference proteome</keyword>
<name>A0ABT7VD87_9ACTN</name>
<dbReference type="EMBL" id="JAUDDZ010000023">
    <property type="protein sequence ID" value="MDM8275807.1"/>
    <property type="molecule type" value="Genomic_DNA"/>
</dbReference>
<sequence>GRVLVRGDSAGEASDVESRRFSEMRLTMSDQSHQIWVAPEGCIGCRMCERACPCGAMHVIDKQATIDYSRCISCGMCATKCPKHVIHDTLGIFAKS</sequence>
<evidence type="ECO:0000313" key="7">
    <source>
        <dbReference type="Proteomes" id="UP001529421"/>
    </source>
</evidence>
<evidence type="ECO:0000313" key="6">
    <source>
        <dbReference type="EMBL" id="MDM8275807.1"/>
    </source>
</evidence>
<dbReference type="Gene3D" id="3.30.70.20">
    <property type="match status" value="1"/>
</dbReference>
<evidence type="ECO:0000259" key="5">
    <source>
        <dbReference type="PROSITE" id="PS51379"/>
    </source>
</evidence>
<keyword evidence="4" id="KW-0411">Iron-sulfur</keyword>
<feature type="non-terminal residue" evidence="6">
    <location>
        <position position="1"/>
    </location>
</feature>
<comment type="caution">
    <text evidence="6">The sequence shown here is derived from an EMBL/GenBank/DDBJ whole genome shotgun (WGS) entry which is preliminary data.</text>
</comment>
<dbReference type="PROSITE" id="PS51379">
    <property type="entry name" value="4FE4S_FER_2"/>
    <property type="match status" value="2"/>
</dbReference>
<dbReference type="PANTHER" id="PTHR43687">
    <property type="entry name" value="ADENYLYLSULFATE REDUCTASE, BETA SUBUNIT"/>
    <property type="match status" value="1"/>
</dbReference>
<evidence type="ECO:0000256" key="1">
    <source>
        <dbReference type="ARBA" id="ARBA00022485"/>
    </source>
</evidence>
<reference evidence="7" key="1">
    <citation type="submission" date="2023-06" db="EMBL/GenBank/DDBJ databases">
        <title>Identification and characterization of horizontal gene transfer across gut microbiota members of farm animals based on homology search.</title>
        <authorList>
            <person name="Zeman M."/>
            <person name="Kubasova T."/>
            <person name="Jahodarova E."/>
            <person name="Nykrynova M."/>
            <person name="Rychlik I."/>
        </authorList>
    </citation>
    <scope>NUCLEOTIDE SEQUENCE [LARGE SCALE GENOMIC DNA]</scope>
    <source>
        <strain evidence="7">154_Feed</strain>
    </source>
</reference>
<evidence type="ECO:0000256" key="3">
    <source>
        <dbReference type="ARBA" id="ARBA00023004"/>
    </source>
</evidence>
<evidence type="ECO:0000256" key="4">
    <source>
        <dbReference type="ARBA" id="ARBA00023014"/>
    </source>
</evidence>
<keyword evidence="3" id="KW-0408">Iron</keyword>
<dbReference type="RefSeq" id="WP_289546080.1">
    <property type="nucleotide sequence ID" value="NZ_JAUDDZ010000023.1"/>
</dbReference>
<dbReference type="InterPro" id="IPR017896">
    <property type="entry name" value="4Fe4S_Fe-S-bd"/>
</dbReference>
<protein>
    <submittedName>
        <fullName evidence="6">4Fe-4S binding protein</fullName>
    </submittedName>
</protein>
<organism evidence="6 7">
    <name type="scientific">Enorma phocaeensis</name>
    <dbReference type="NCBI Taxonomy" id="1871019"/>
    <lineage>
        <taxon>Bacteria</taxon>
        <taxon>Bacillati</taxon>
        <taxon>Actinomycetota</taxon>
        <taxon>Coriobacteriia</taxon>
        <taxon>Coriobacteriales</taxon>
        <taxon>Coriobacteriaceae</taxon>
        <taxon>Enorma</taxon>
    </lineage>
</organism>
<dbReference type="PROSITE" id="PS00198">
    <property type="entry name" value="4FE4S_FER_1"/>
    <property type="match status" value="2"/>
</dbReference>
<accession>A0ABT7VD87</accession>
<keyword evidence="1" id="KW-0004">4Fe-4S</keyword>
<feature type="domain" description="4Fe-4S ferredoxin-type" evidence="5">
    <location>
        <begin position="63"/>
        <end position="91"/>
    </location>
</feature>
<dbReference type="PANTHER" id="PTHR43687:SF4">
    <property type="entry name" value="BLR5484 PROTEIN"/>
    <property type="match status" value="1"/>
</dbReference>
<keyword evidence="2" id="KW-0479">Metal-binding</keyword>
<dbReference type="InterPro" id="IPR017900">
    <property type="entry name" value="4Fe4S_Fe_S_CS"/>
</dbReference>